<sequence length="149" mass="16831">MITGRDEVTTMILSAKVRKGLRWADVASRIGLSKEWTTAGCLGQMTFDKAQAQLIGELFDLSDEAIAWLQIVPYKGSLPTAVPTDPLIYRWYEIVNIYGTTIKELIHEEFGDGIMSAIDFSMDIQREEDPKGDRVHVVLSGKFLPYKKY</sequence>
<dbReference type="EMBL" id="VYKJ01000003">
    <property type="protein sequence ID" value="KAA9001273.1"/>
    <property type="molecule type" value="Genomic_DNA"/>
</dbReference>
<reference evidence="5 6" key="1">
    <citation type="submission" date="2019-09" db="EMBL/GenBank/DDBJ databases">
        <authorList>
            <person name="Li Y."/>
        </authorList>
    </citation>
    <scope>NUCLEOTIDE SEQUENCE [LARGE SCALE GENOMIC DNA]</scope>
    <source>
        <strain evidence="5 6">L3-3HA</strain>
    </source>
</reference>
<dbReference type="NCBIfam" id="NF002773">
    <property type="entry name" value="PRK02866.1"/>
    <property type="match status" value="1"/>
</dbReference>
<dbReference type="SUPFAM" id="SSF47413">
    <property type="entry name" value="lambda repressor-like DNA-binding domains"/>
    <property type="match status" value="1"/>
</dbReference>
<evidence type="ECO:0000256" key="3">
    <source>
        <dbReference type="HAMAP-Rule" id="MF_00535"/>
    </source>
</evidence>
<dbReference type="Gene3D" id="1.10.260.40">
    <property type="entry name" value="lambda repressor-like DNA-binding domains"/>
    <property type="match status" value="1"/>
</dbReference>
<dbReference type="Pfam" id="PF02560">
    <property type="entry name" value="Cyanate_lyase"/>
    <property type="match status" value="1"/>
</dbReference>
<dbReference type="Pfam" id="PF21291">
    <property type="entry name" value="CYNS_N"/>
    <property type="match status" value="1"/>
</dbReference>
<proteinExistence type="inferred from homology"/>
<dbReference type="InterPro" id="IPR036581">
    <property type="entry name" value="Cyanate_lyase_C_sf"/>
</dbReference>
<dbReference type="InterPro" id="IPR010982">
    <property type="entry name" value="Lambda_DNA-bd_dom_sf"/>
</dbReference>
<comment type="similarity">
    <text evidence="3">Belongs to the cyanase family.</text>
</comment>
<evidence type="ECO:0000313" key="5">
    <source>
        <dbReference type="EMBL" id="KAA9001273.1"/>
    </source>
</evidence>
<dbReference type="InterPro" id="IPR048564">
    <property type="entry name" value="CYNS_N"/>
</dbReference>
<organism evidence="5 6">
    <name type="scientific">Affinibrenneria salicis</name>
    <dbReference type="NCBI Taxonomy" id="2590031"/>
    <lineage>
        <taxon>Bacteria</taxon>
        <taxon>Pseudomonadati</taxon>
        <taxon>Pseudomonadota</taxon>
        <taxon>Gammaproteobacteria</taxon>
        <taxon>Enterobacterales</taxon>
        <taxon>Pectobacteriaceae</taxon>
        <taxon>Affinibrenneria</taxon>
    </lineage>
</organism>
<dbReference type="NCBIfam" id="TIGR00673">
    <property type="entry name" value="cynS"/>
    <property type="match status" value="1"/>
</dbReference>
<evidence type="ECO:0000256" key="2">
    <source>
        <dbReference type="ARBA" id="ARBA00023239"/>
    </source>
</evidence>
<dbReference type="Gene3D" id="3.30.1160.10">
    <property type="entry name" value="Cyanate lyase, C-terminal domain"/>
    <property type="match status" value="1"/>
</dbReference>
<dbReference type="PANTHER" id="PTHR34186">
    <property type="entry name" value="CYANATE HYDRATASE"/>
    <property type="match status" value="1"/>
</dbReference>
<dbReference type="PRINTS" id="PR01693">
    <property type="entry name" value="CYANASE"/>
</dbReference>
<protein>
    <recommendedName>
        <fullName evidence="3">Cyanate hydratase</fullName>
        <shortName evidence="3">Cyanase</shortName>
        <ecNumber evidence="3">4.2.1.104</ecNumber>
    </recommendedName>
    <alternativeName>
        <fullName evidence="3">Cyanate hydrolase</fullName>
    </alternativeName>
    <alternativeName>
        <fullName evidence="3">Cyanate lyase</fullName>
    </alternativeName>
</protein>
<dbReference type="SMART" id="SM01116">
    <property type="entry name" value="Cyanate_lyase"/>
    <property type="match status" value="1"/>
</dbReference>
<evidence type="ECO:0000313" key="6">
    <source>
        <dbReference type="Proteomes" id="UP000335415"/>
    </source>
</evidence>
<dbReference type="Proteomes" id="UP000335415">
    <property type="component" value="Unassembled WGS sequence"/>
</dbReference>
<dbReference type="GO" id="GO:0008824">
    <property type="term" value="F:cyanate hydratase activity"/>
    <property type="evidence" value="ECO:0007669"/>
    <property type="project" value="UniProtKB-UniRule"/>
</dbReference>
<dbReference type="HAMAP" id="MF_00535">
    <property type="entry name" value="Cyanate_hydrat"/>
    <property type="match status" value="1"/>
</dbReference>
<dbReference type="InterPro" id="IPR008076">
    <property type="entry name" value="Cyanase"/>
</dbReference>
<keyword evidence="6" id="KW-1185">Reference proteome</keyword>
<dbReference type="OrthoDB" id="9785870at2"/>
<evidence type="ECO:0000256" key="1">
    <source>
        <dbReference type="ARBA" id="ARBA00003561"/>
    </source>
</evidence>
<name>A0A5J5G3Q0_9GAMM</name>
<feature type="domain" description="Cyanate lyase C-terminal" evidence="4">
    <location>
        <begin position="77"/>
        <end position="149"/>
    </location>
</feature>
<dbReference type="CDD" id="cd00559">
    <property type="entry name" value="Cyanase_C"/>
    <property type="match status" value="1"/>
</dbReference>
<dbReference type="PIRSF" id="PIRSF001263">
    <property type="entry name" value="Cyanate_hydratas"/>
    <property type="match status" value="1"/>
</dbReference>
<dbReference type="InterPro" id="IPR003712">
    <property type="entry name" value="Cyanate_lyase_C"/>
</dbReference>
<accession>A0A5J5G3Q0</accession>
<comment type="function">
    <text evidence="1 3">Catalyzes the reaction of cyanate with bicarbonate to produce ammonia and carbon dioxide.</text>
</comment>
<comment type="catalytic activity">
    <reaction evidence="3">
        <text>cyanate + hydrogencarbonate + 3 H(+) = NH4(+) + 2 CO2</text>
        <dbReference type="Rhea" id="RHEA:11120"/>
        <dbReference type="ChEBI" id="CHEBI:15378"/>
        <dbReference type="ChEBI" id="CHEBI:16526"/>
        <dbReference type="ChEBI" id="CHEBI:17544"/>
        <dbReference type="ChEBI" id="CHEBI:28938"/>
        <dbReference type="ChEBI" id="CHEBI:29195"/>
        <dbReference type="EC" id="4.2.1.104"/>
    </reaction>
</comment>
<dbReference type="GO" id="GO:0003677">
    <property type="term" value="F:DNA binding"/>
    <property type="evidence" value="ECO:0007669"/>
    <property type="project" value="InterPro"/>
</dbReference>
<keyword evidence="2 3" id="KW-0456">Lyase</keyword>
<evidence type="ECO:0000259" key="4">
    <source>
        <dbReference type="SMART" id="SM01116"/>
    </source>
</evidence>
<dbReference type="EC" id="4.2.1.104" evidence="3"/>
<comment type="caution">
    <text evidence="5">The sequence shown here is derived from an EMBL/GenBank/DDBJ whole genome shotgun (WGS) entry which is preliminary data.</text>
</comment>
<feature type="active site" evidence="3">
    <location>
        <position position="116"/>
    </location>
</feature>
<dbReference type="SUPFAM" id="SSF55234">
    <property type="entry name" value="Cyanase C-terminal domain"/>
    <property type="match status" value="1"/>
</dbReference>
<dbReference type="RefSeq" id="WP_150434542.1">
    <property type="nucleotide sequence ID" value="NZ_VYKJ01000003.1"/>
</dbReference>
<dbReference type="PANTHER" id="PTHR34186:SF2">
    <property type="entry name" value="CYANATE HYDRATASE"/>
    <property type="match status" value="1"/>
</dbReference>
<gene>
    <name evidence="3 5" type="primary">cynS</name>
    <name evidence="5" type="ORF">FJU30_08580</name>
</gene>
<feature type="active site" evidence="3">
    <location>
        <position position="90"/>
    </location>
</feature>
<feature type="active site" evidence="3">
    <location>
        <position position="93"/>
    </location>
</feature>
<dbReference type="AlphaFoldDB" id="A0A5J5G3Q0"/>